<dbReference type="Gene3D" id="3.30.720.120">
    <property type="match status" value="1"/>
</dbReference>
<dbReference type="AlphaFoldDB" id="A0A379M4J3"/>
<keyword evidence="4" id="KW-1185">Reference proteome</keyword>
<dbReference type="Gene3D" id="3.30.720.110">
    <property type="match status" value="1"/>
</dbReference>
<sequence>MAAPTLDGMTNTTNSPQQSATVTPTVDSVWPCFAYTDARGAIRFLVDTLGFVGTEVYGEGERVDHAALLWPYGGGVMLGSTGRGSPLDQHADTGTAYLVLPDDATVDALYERVLASAQADDPAVRATVTVELRDEDYGSHGFTCRDPHGVYWSLGTYRPRRP</sequence>
<protein>
    <submittedName>
        <fullName evidence="3">Glyoxalase family protein</fullName>
    </submittedName>
</protein>
<evidence type="ECO:0000313" key="4">
    <source>
        <dbReference type="Proteomes" id="UP000254569"/>
    </source>
</evidence>
<dbReference type="Pfam" id="PF00903">
    <property type="entry name" value="Glyoxalase"/>
    <property type="match status" value="1"/>
</dbReference>
<accession>A0A379M4J3</accession>
<dbReference type="InterPro" id="IPR004360">
    <property type="entry name" value="Glyas_Fos-R_dOase_dom"/>
</dbReference>
<reference evidence="3 4" key="1">
    <citation type="submission" date="2018-06" db="EMBL/GenBank/DDBJ databases">
        <authorList>
            <consortium name="Pathogen Informatics"/>
            <person name="Doyle S."/>
        </authorList>
    </citation>
    <scope>NUCLEOTIDE SEQUENCE [LARGE SCALE GENOMIC DNA]</scope>
    <source>
        <strain evidence="3 4">NCTC13296</strain>
    </source>
</reference>
<dbReference type="Proteomes" id="UP000254569">
    <property type="component" value="Unassembled WGS sequence"/>
</dbReference>
<dbReference type="EMBL" id="UGVI01000001">
    <property type="protein sequence ID" value="SUE17237.1"/>
    <property type="molecule type" value="Genomic_DNA"/>
</dbReference>
<feature type="region of interest" description="Disordered" evidence="1">
    <location>
        <begin position="1"/>
        <end position="22"/>
    </location>
</feature>
<evidence type="ECO:0000259" key="2">
    <source>
        <dbReference type="Pfam" id="PF00903"/>
    </source>
</evidence>
<organism evidence="3 4">
    <name type="scientific">Rhodococcus gordoniae</name>
    <dbReference type="NCBI Taxonomy" id="223392"/>
    <lineage>
        <taxon>Bacteria</taxon>
        <taxon>Bacillati</taxon>
        <taxon>Actinomycetota</taxon>
        <taxon>Actinomycetes</taxon>
        <taxon>Mycobacteriales</taxon>
        <taxon>Nocardiaceae</taxon>
        <taxon>Rhodococcus</taxon>
    </lineage>
</organism>
<gene>
    <name evidence="3" type="ORF">NCTC13296_04137</name>
</gene>
<feature type="compositionally biased region" description="Polar residues" evidence="1">
    <location>
        <begin position="8"/>
        <end position="22"/>
    </location>
</feature>
<dbReference type="SUPFAM" id="SSF54593">
    <property type="entry name" value="Glyoxalase/Bleomycin resistance protein/Dihydroxybiphenyl dioxygenase"/>
    <property type="match status" value="1"/>
</dbReference>
<name>A0A379M4J3_9NOCA</name>
<evidence type="ECO:0000256" key="1">
    <source>
        <dbReference type="SAM" id="MobiDB-lite"/>
    </source>
</evidence>
<feature type="domain" description="Glyoxalase/fosfomycin resistance/dioxygenase" evidence="2">
    <location>
        <begin position="35"/>
        <end position="153"/>
    </location>
</feature>
<proteinExistence type="predicted"/>
<dbReference type="InterPro" id="IPR029068">
    <property type="entry name" value="Glyas_Bleomycin-R_OHBP_Dase"/>
</dbReference>
<evidence type="ECO:0000313" key="3">
    <source>
        <dbReference type="EMBL" id="SUE17237.1"/>
    </source>
</evidence>